<evidence type="ECO:0000313" key="7">
    <source>
        <dbReference type="Proteomes" id="UP000823614"/>
    </source>
</evidence>
<keyword evidence="5" id="KW-1133">Transmembrane helix</keyword>
<evidence type="ECO:0000256" key="5">
    <source>
        <dbReference type="SAM" id="Phobius"/>
    </source>
</evidence>
<dbReference type="GO" id="GO:0008234">
    <property type="term" value="F:cysteine-type peptidase activity"/>
    <property type="evidence" value="ECO:0007669"/>
    <property type="project" value="UniProtKB-KW"/>
</dbReference>
<evidence type="ECO:0000256" key="3">
    <source>
        <dbReference type="ARBA" id="ARBA00022807"/>
    </source>
</evidence>
<comment type="caution">
    <text evidence="6">The sequence shown here is derived from an EMBL/GenBank/DDBJ whole genome shotgun (WGS) entry which is preliminary data.</text>
</comment>
<reference evidence="6" key="2">
    <citation type="journal article" date="2021" name="PeerJ">
        <title>Extensive microbial diversity within the chicken gut microbiome revealed by metagenomics and culture.</title>
        <authorList>
            <person name="Gilroy R."/>
            <person name="Ravi A."/>
            <person name="Getino M."/>
            <person name="Pursley I."/>
            <person name="Horton D.L."/>
            <person name="Alikhan N.F."/>
            <person name="Baker D."/>
            <person name="Gharbi K."/>
            <person name="Hall N."/>
            <person name="Watson M."/>
            <person name="Adriaenssens E.M."/>
            <person name="Foster-Nyarko E."/>
            <person name="Jarju S."/>
            <person name="Secka A."/>
            <person name="Antonio M."/>
            <person name="Oren A."/>
            <person name="Chaudhuri R.R."/>
            <person name="La Ragione R."/>
            <person name="Hildebrand F."/>
            <person name="Pallen M.J."/>
        </authorList>
    </citation>
    <scope>NUCLEOTIDE SEQUENCE</scope>
    <source>
        <strain evidence="6">C6-149</strain>
    </source>
</reference>
<dbReference type="GO" id="GO:0006508">
    <property type="term" value="P:proteolysis"/>
    <property type="evidence" value="ECO:0007669"/>
    <property type="project" value="UniProtKB-KW"/>
</dbReference>
<dbReference type="Pfam" id="PF04203">
    <property type="entry name" value="Sortase"/>
    <property type="match status" value="1"/>
</dbReference>
<keyword evidence="3" id="KW-0788">Thiol protease</keyword>
<feature type="transmembrane region" description="Helical" evidence="5">
    <location>
        <begin position="12"/>
        <end position="29"/>
    </location>
</feature>
<dbReference type="EMBL" id="JADIMP010000017">
    <property type="protein sequence ID" value="MBO8441006.1"/>
    <property type="molecule type" value="Genomic_DNA"/>
</dbReference>
<dbReference type="InterPro" id="IPR005754">
    <property type="entry name" value="Sortase"/>
</dbReference>
<dbReference type="InterPro" id="IPR042007">
    <property type="entry name" value="Sortase_A"/>
</dbReference>
<keyword evidence="1" id="KW-0645">Protease</keyword>
<dbReference type="Proteomes" id="UP000823614">
    <property type="component" value="Unassembled WGS sequence"/>
</dbReference>
<evidence type="ECO:0000256" key="1">
    <source>
        <dbReference type="ARBA" id="ARBA00022670"/>
    </source>
</evidence>
<keyword evidence="2" id="KW-0378">Hydrolase</keyword>
<dbReference type="NCBIfam" id="TIGR01076">
    <property type="entry name" value="sortase_fam"/>
    <property type="match status" value="1"/>
</dbReference>
<sequence>MKKKFNWKKAIYSIIIVILVLISLILIFNKQITNKLVDSYRPTISRKDIEKNKDAKATYNYSNVHEMNLKTAAEARANDRIKAIGLVAIPKIKMNVQIVNGVSNEDLALAAGTLKPNQVMGQGNYAIAGHRMWDKYAMFSPIFWKARVGQKIYLTDLNNIYEYKATERKFISPSDVSVVNDVPGKRLITLITCDSTGQKRLMLRGKYVKKYSWKKAPNKIKKAFAYKQKIDKM</sequence>
<dbReference type="CDD" id="cd06165">
    <property type="entry name" value="Sortase_A"/>
    <property type="match status" value="1"/>
</dbReference>
<feature type="active site" description="Proton donor/acceptor" evidence="4">
    <location>
        <position position="130"/>
    </location>
</feature>
<dbReference type="InterPro" id="IPR023365">
    <property type="entry name" value="Sortase_dom-sf"/>
</dbReference>
<feature type="active site" description="Acyl-thioester intermediate" evidence="4">
    <location>
        <position position="193"/>
    </location>
</feature>
<organism evidence="6 7">
    <name type="scientific">Candidatus Gallilactobacillus intestinavium</name>
    <dbReference type="NCBI Taxonomy" id="2840838"/>
    <lineage>
        <taxon>Bacteria</taxon>
        <taxon>Bacillati</taxon>
        <taxon>Bacillota</taxon>
        <taxon>Bacilli</taxon>
        <taxon>Lactobacillales</taxon>
        <taxon>Lactobacillaceae</taxon>
        <taxon>Lactobacillaceae incertae sedis</taxon>
        <taxon>Candidatus Gallilactobacillus</taxon>
    </lineage>
</organism>
<name>A0A9D9E4H9_9LACO</name>
<accession>A0A9D9E4H9</accession>
<dbReference type="SUPFAM" id="SSF63817">
    <property type="entry name" value="Sortase"/>
    <property type="match status" value="1"/>
</dbReference>
<dbReference type="Gene3D" id="2.40.260.10">
    <property type="entry name" value="Sortase"/>
    <property type="match status" value="1"/>
</dbReference>
<evidence type="ECO:0000313" key="6">
    <source>
        <dbReference type="EMBL" id="MBO8441006.1"/>
    </source>
</evidence>
<keyword evidence="5" id="KW-0472">Membrane</keyword>
<dbReference type="AlphaFoldDB" id="A0A9D9E4H9"/>
<evidence type="ECO:0000256" key="2">
    <source>
        <dbReference type="ARBA" id="ARBA00022801"/>
    </source>
</evidence>
<keyword evidence="5" id="KW-0812">Transmembrane</keyword>
<reference evidence="6" key="1">
    <citation type="submission" date="2020-10" db="EMBL/GenBank/DDBJ databases">
        <authorList>
            <person name="Gilroy R."/>
        </authorList>
    </citation>
    <scope>NUCLEOTIDE SEQUENCE</scope>
    <source>
        <strain evidence="6">C6-149</strain>
    </source>
</reference>
<gene>
    <name evidence="6" type="ORF">IAA89_00940</name>
</gene>
<protein>
    <submittedName>
        <fullName evidence="6">Class A sortase</fullName>
    </submittedName>
</protein>
<proteinExistence type="predicted"/>
<evidence type="ECO:0000256" key="4">
    <source>
        <dbReference type="PIRSR" id="PIRSR605754-1"/>
    </source>
</evidence>